<dbReference type="RefSeq" id="WP_142093522.1">
    <property type="nucleotide sequence ID" value="NZ_BAAAMD010000003.1"/>
</dbReference>
<keyword evidence="3" id="KW-1185">Reference proteome</keyword>
<organism evidence="2 3">
    <name type="scientific">Propioniferax innocua</name>
    <dbReference type="NCBI Taxonomy" id="1753"/>
    <lineage>
        <taxon>Bacteria</taxon>
        <taxon>Bacillati</taxon>
        <taxon>Actinomycetota</taxon>
        <taxon>Actinomycetes</taxon>
        <taxon>Propionibacteriales</taxon>
        <taxon>Propionibacteriaceae</taxon>
        <taxon>Propioniferax</taxon>
    </lineage>
</organism>
<reference evidence="2 3" key="1">
    <citation type="submission" date="2019-06" db="EMBL/GenBank/DDBJ databases">
        <title>Sequencing the genomes of 1000 actinobacteria strains.</title>
        <authorList>
            <person name="Klenk H.-P."/>
        </authorList>
    </citation>
    <scope>NUCLEOTIDE SEQUENCE [LARGE SCALE GENOMIC DNA]</scope>
    <source>
        <strain evidence="2 3">DSM 8251</strain>
    </source>
</reference>
<protein>
    <submittedName>
        <fullName evidence="2">Sporulation and spore germination protein</fullName>
    </submittedName>
</protein>
<dbReference type="InterPro" id="IPR019606">
    <property type="entry name" value="GerMN"/>
</dbReference>
<name>A0A542ZBF7_9ACTN</name>
<dbReference type="EMBL" id="VFOR01000002">
    <property type="protein sequence ID" value="TQL57668.1"/>
    <property type="molecule type" value="Genomic_DNA"/>
</dbReference>
<evidence type="ECO:0000259" key="1">
    <source>
        <dbReference type="SMART" id="SM00909"/>
    </source>
</evidence>
<dbReference type="PROSITE" id="PS51257">
    <property type="entry name" value="PROKAR_LIPOPROTEIN"/>
    <property type="match status" value="1"/>
</dbReference>
<dbReference type="AlphaFoldDB" id="A0A542ZBF7"/>
<dbReference type="Pfam" id="PF10646">
    <property type="entry name" value="Germane"/>
    <property type="match status" value="1"/>
</dbReference>
<gene>
    <name evidence="2" type="ORF">FB460_1505</name>
</gene>
<sequence>MIGKLVRGVVALLALLTLVGCANIPTRGPVEVAPGIQEEPDVGVQVAPEPPRADSSPRTVVEGFLQAMANYQPGYHVARQYLTEDVAESWRPESQVLIYADGYSVATTPDSATLTAPLYGRIGPDGAFSRMDRTLKLDFGLQRNEDGEWRISRPPDGVVMTQYTFDNFYSSVDTYYFDPAFSRLVPDPVYMPRNNRTPTTVLQALLRGASDWLEPSVASAVPPQTRLNVQSASMDEAGVVDVSMTDHVLGLSEERRTRMVTQMLWTLRQLPQVSGLRISVNGEPYPVREQDATGIVPIEAAESLAPDPPVSDDMYGLSEDGVVSVEPGAAGAALVPVEGPLSEQPQASSLAVSGDRSQGAVVSDGETSLVVAPFAGEESESIVDGCTDLLRPDFVGSSTSELWFVCRADGRQRIGMWDGTDLMPIRTDLTQSAEIVNFSIAPDGVRFAAVRQLTSGRKELGIGLIDRSGAIPTVGHWRTVSLAEPGQPAQVQATDVGWVSGASLAALVTDEAESSSRVIRIDQSGSHYADIGQPEEWDVTHVASSATPDRVRAAVVGRGAWQFEDDLRWTELNPNLHAVAYPG</sequence>
<dbReference type="OrthoDB" id="3226781at2"/>
<feature type="domain" description="GerMN" evidence="1">
    <location>
        <begin position="198"/>
        <end position="289"/>
    </location>
</feature>
<proteinExistence type="predicted"/>
<dbReference type="InterPro" id="IPR059026">
    <property type="entry name" value="LpqB_N"/>
</dbReference>
<dbReference type="Pfam" id="PF25976">
    <property type="entry name" value="LpqB_N"/>
    <property type="match status" value="1"/>
</dbReference>
<comment type="caution">
    <text evidence="2">The sequence shown here is derived from an EMBL/GenBank/DDBJ whole genome shotgun (WGS) entry which is preliminary data.</text>
</comment>
<evidence type="ECO:0000313" key="3">
    <source>
        <dbReference type="Proteomes" id="UP000316196"/>
    </source>
</evidence>
<accession>A0A542ZBF7</accession>
<evidence type="ECO:0000313" key="2">
    <source>
        <dbReference type="EMBL" id="TQL57668.1"/>
    </source>
</evidence>
<dbReference type="Proteomes" id="UP000316196">
    <property type="component" value="Unassembled WGS sequence"/>
</dbReference>
<dbReference type="SMART" id="SM00909">
    <property type="entry name" value="Germane"/>
    <property type="match status" value="1"/>
</dbReference>